<dbReference type="Proteomes" id="UP001500630">
    <property type="component" value="Unassembled WGS sequence"/>
</dbReference>
<gene>
    <name evidence="1" type="ORF">GCM10022419_033690</name>
</gene>
<dbReference type="Pfam" id="PF19730">
    <property type="entry name" value="DUF6221"/>
    <property type="match status" value="1"/>
</dbReference>
<name>A0ABP6WGU8_9ACTN</name>
<proteinExistence type="predicted"/>
<dbReference type="RefSeq" id="WP_345562716.1">
    <property type="nucleotide sequence ID" value="NZ_BAABDQ010000006.1"/>
</dbReference>
<sequence>MDDLIAFLHARLGNDRERAPFLRTLAALQPPDMKRELEDMADWIERDIAAKLRIVATYTEVDAHPNRLVYAFMQQQWVALRAVMVGLALPYADHEDYREEWKP</sequence>
<reference evidence="2" key="1">
    <citation type="journal article" date="2019" name="Int. J. Syst. Evol. Microbiol.">
        <title>The Global Catalogue of Microorganisms (GCM) 10K type strain sequencing project: providing services to taxonomists for standard genome sequencing and annotation.</title>
        <authorList>
            <consortium name="The Broad Institute Genomics Platform"/>
            <consortium name="The Broad Institute Genome Sequencing Center for Infectious Disease"/>
            <person name="Wu L."/>
            <person name="Ma J."/>
        </authorList>
    </citation>
    <scope>NUCLEOTIDE SEQUENCE [LARGE SCALE GENOMIC DNA]</scope>
    <source>
        <strain evidence="2">JCM 17326</strain>
    </source>
</reference>
<protein>
    <submittedName>
        <fullName evidence="1">Uncharacterized protein</fullName>
    </submittedName>
</protein>
<comment type="caution">
    <text evidence="1">The sequence shown here is derived from an EMBL/GenBank/DDBJ whole genome shotgun (WGS) entry which is preliminary data.</text>
</comment>
<dbReference type="InterPro" id="IPR046193">
    <property type="entry name" value="DUF6221"/>
</dbReference>
<keyword evidence="2" id="KW-1185">Reference proteome</keyword>
<dbReference type="EMBL" id="BAABDQ010000006">
    <property type="protein sequence ID" value="GAA3550683.1"/>
    <property type="molecule type" value="Genomic_DNA"/>
</dbReference>
<evidence type="ECO:0000313" key="2">
    <source>
        <dbReference type="Proteomes" id="UP001500630"/>
    </source>
</evidence>
<accession>A0ABP6WGU8</accession>
<organism evidence="1 2">
    <name type="scientific">Nonomuraea rosea</name>
    <dbReference type="NCBI Taxonomy" id="638574"/>
    <lineage>
        <taxon>Bacteria</taxon>
        <taxon>Bacillati</taxon>
        <taxon>Actinomycetota</taxon>
        <taxon>Actinomycetes</taxon>
        <taxon>Streptosporangiales</taxon>
        <taxon>Streptosporangiaceae</taxon>
        <taxon>Nonomuraea</taxon>
    </lineage>
</organism>
<evidence type="ECO:0000313" key="1">
    <source>
        <dbReference type="EMBL" id="GAA3550683.1"/>
    </source>
</evidence>